<protein>
    <submittedName>
        <fullName evidence="1">Uncharacterized protein</fullName>
    </submittedName>
</protein>
<comment type="caution">
    <text evidence="1">The sequence shown here is derived from an EMBL/GenBank/DDBJ whole genome shotgun (WGS) entry which is preliminary data.</text>
</comment>
<name>A0ABS7VSN5_9HYPH</name>
<accession>A0ABS7VSN5</accession>
<sequence length="65" mass="7197">MEFDDALDIAERQLIDGATLQELKEAAQDLRALSRESALADLVEQKIASIETRRTNSCMPPSSSF</sequence>
<evidence type="ECO:0000313" key="2">
    <source>
        <dbReference type="Proteomes" id="UP000704176"/>
    </source>
</evidence>
<gene>
    <name evidence="1" type="ORF">K9B37_17640</name>
</gene>
<dbReference type="Proteomes" id="UP000704176">
    <property type="component" value="Unassembled WGS sequence"/>
</dbReference>
<keyword evidence="2" id="KW-1185">Reference proteome</keyword>
<organism evidence="1 2">
    <name type="scientific">Microvirga puerhi</name>
    <dbReference type="NCBI Taxonomy" id="2876078"/>
    <lineage>
        <taxon>Bacteria</taxon>
        <taxon>Pseudomonadati</taxon>
        <taxon>Pseudomonadota</taxon>
        <taxon>Alphaproteobacteria</taxon>
        <taxon>Hyphomicrobiales</taxon>
        <taxon>Methylobacteriaceae</taxon>
        <taxon>Microvirga</taxon>
    </lineage>
</organism>
<dbReference type="RefSeq" id="WP_224314846.1">
    <property type="nucleotide sequence ID" value="NZ_JAIRBM010000015.1"/>
</dbReference>
<proteinExistence type="predicted"/>
<dbReference type="EMBL" id="JAIRBM010000015">
    <property type="protein sequence ID" value="MBZ6078090.1"/>
    <property type="molecule type" value="Genomic_DNA"/>
</dbReference>
<reference evidence="1 2" key="1">
    <citation type="submission" date="2021-09" db="EMBL/GenBank/DDBJ databases">
        <title>The complete genome sequence of a new microorganism.</title>
        <authorList>
            <person name="Zi Z."/>
        </authorList>
    </citation>
    <scope>NUCLEOTIDE SEQUENCE [LARGE SCALE GENOMIC DNA]</scope>
    <source>
        <strain evidence="1 2">WGZ8</strain>
    </source>
</reference>
<evidence type="ECO:0000313" key="1">
    <source>
        <dbReference type="EMBL" id="MBZ6078090.1"/>
    </source>
</evidence>